<keyword evidence="3" id="KW-1185">Reference proteome</keyword>
<sequence length="161" mass="19453">MKERTALLQMMEELFRRLHHLSPMAAKILSVLAIEGSVHGLTFEDLIERLQASKSTISTNINLLLDKELIYYVMKEKKRRKYFKSFPFDKRFEEFLGLIRYEKDFTMRFQQYMKAQNENEHLFTEERIHKLGLFLDYLSQIEHLTQDFLKKLKQEEISEKP</sequence>
<dbReference type="EMBL" id="JAYKBW010000004">
    <property type="protein sequence ID" value="MEB3074467.1"/>
    <property type="molecule type" value="Genomic_DNA"/>
</dbReference>
<proteinExistence type="predicted"/>
<reference evidence="2 3" key="1">
    <citation type="submission" date="2023-12" db="EMBL/GenBank/DDBJ databases">
        <title>Genomic sequences of Capnocytophaga and Parvimonas strains.</title>
        <authorList>
            <person name="Watt R.M."/>
            <person name="Wang M."/>
            <person name="Yang T."/>
            <person name="Tong W.M."/>
        </authorList>
    </citation>
    <scope>NUCLEOTIDE SEQUENCE [LARGE SCALE GENOMIC DNA]</scope>
    <source>
        <strain evidence="2 3">CCUG 13096</strain>
    </source>
</reference>
<protein>
    <submittedName>
        <fullName evidence="2">Helix-turn-helix domain-containing protein</fullName>
    </submittedName>
</protein>
<accession>A0ABU5Z8K9</accession>
<organism evidence="2 3">
    <name type="scientific">Capnocytophaga gingivalis</name>
    <dbReference type="NCBI Taxonomy" id="1017"/>
    <lineage>
        <taxon>Bacteria</taxon>
        <taxon>Pseudomonadati</taxon>
        <taxon>Bacteroidota</taxon>
        <taxon>Flavobacteriia</taxon>
        <taxon>Flavobacteriales</taxon>
        <taxon>Flavobacteriaceae</taxon>
        <taxon>Capnocytophaga</taxon>
    </lineage>
</organism>
<dbReference type="SUPFAM" id="SSF46785">
    <property type="entry name" value="Winged helix' DNA-binding domain"/>
    <property type="match status" value="1"/>
</dbReference>
<dbReference type="Pfam" id="PF12802">
    <property type="entry name" value="MarR_2"/>
    <property type="match status" value="1"/>
</dbReference>
<dbReference type="Proteomes" id="UP001311730">
    <property type="component" value="Unassembled WGS sequence"/>
</dbReference>
<gene>
    <name evidence="2" type="ORF">VJJ08_04010</name>
</gene>
<evidence type="ECO:0000313" key="2">
    <source>
        <dbReference type="EMBL" id="MEB3074467.1"/>
    </source>
</evidence>
<dbReference type="InterPro" id="IPR036390">
    <property type="entry name" value="WH_DNA-bd_sf"/>
</dbReference>
<dbReference type="InterPro" id="IPR000835">
    <property type="entry name" value="HTH_MarR-typ"/>
</dbReference>
<name>A0ABU5Z8K9_9FLAO</name>
<comment type="caution">
    <text evidence="2">The sequence shown here is derived from an EMBL/GenBank/DDBJ whole genome shotgun (WGS) entry which is preliminary data.</text>
</comment>
<evidence type="ECO:0000313" key="3">
    <source>
        <dbReference type="Proteomes" id="UP001311730"/>
    </source>
</evidence>
<evidence type="ECO:0000259" key="1">
    <source>
        <dbReference type="Pfam" id="PF12802"/>
    </source>
</evidence>
<dbReference type="RefSeq" id="WP_323982850.1">
    <property type="nucleotide sequence ID" value="NZ_JAYKBW010000004.1"/>
</dbReference>
<dbReference type="Gene3D" id="1.10.10.10">
    <property type="entry name" value="Winged helix-like DNA-binding domain superfamily/Winged helix DNA-binding domain"/>
    <property type="match status" value="1"/>
</dbReference>
<feature type="domain" description="HTH marR-type" evidence="1">
    <location>
        <begin position="21"/>
        <end position="80"/>
    </location>
</feature>
<dbReference type="InterPro" id="IPR036388">
    <property type="entry name" value="WH-like_DNA-bd_sf"/>
</dbReference>